<feature type="domain" description="GP-PDE" evidence="2">
    <location>
        <begin position="14"/>
        <end position="239"/>
    </location>
</feature>
<evidence type="ECO:0000259" key="2">
    <source>
        <dbReference type="PROSITE" id="PS51704"/>
    </source>
</evidence>
<dbReference type="EC" id="3.1.4.46" evidence="3"/>
<evidence type="ECO:0000313" key="3">
    <source>
        <dbReference type="EMBL" id="CAA9312618.1"/>
    </source>
</evidence>
<dbReference type="InterPro" id="IPR030395">
    <property type="entry name" value="GP_PDE_dom"/>
</dbReference>
<dbReference type="Pfam" id="PF03009">
    <property type="entry name" value="GDPD"/>
    <property type="match status" value="1"/>
</dbReference>
<dbReference type="PROSITE" id="PS51704">
    <property type="entry name" value="GP_PDE"/>
    <property type="match status" value="1"/>
</dbReference>
<accession>A0A6J4KRW7</accession>
<dbReference type="SUPFAM" id="SSF51695">
    <property type="entry name" value="PLC-like phosphodiesterases"/>
    <property type="match status" value="1"/>
</dbReference>
<dbReference type="PANTHER" id="PTHR46211">
    <property type="entry name" value="GLYCEROPHOSPHORYL DIESTER PHOSPHODIESTERASE"/>
    <property type="match status" value="1"/>
</dbReference>
<organism evidence="3">
    <name type="scientific">uncultured Gemmatimonadaceae bacterium</name>
    <dbReference type="NCBI Taxonomy" id="246130"/>
    <lineage>
        <taxon>Bacteria</taxon>
        <taxon>Pseudomonadati</taxon>
        <taxon>Gemmatimonadota</taxon>
        <taxon>Gemmatimonadia</taxon>
        <taxon>Gemmatimonadales</taxon>
        <taxon>Gemmatimonadaceae</taxon>
        <taxon>environmental samples</taxon>
    </lineage>
</organism>
<keyword evidence="3" id="KW-0378">Hydrolase</keyword>
<feature type="non-terminal residue" evidence="3">
    <location>
        <position position="1"/>
    </location>
</feature>
<evidence type="ECO:0000256" key="1">
    <source>
        <dbReference type="SAM" id="MobiDB-lite"/>
    </source>
</evidence>
<dbReference type="PANTHER" id="PTHR46211:SF1">
    <property type="entry name" value="GLYCEROPHOSPHODIESTER PHOSPHODIESTERASE, CYTOPLASMIC"/>
    <property type="match status" value="1"/>
</dbReference>
<dbReference type="CDD" id="cd08556">
    <property type="entry name" value="GDPD"/>
    <property type="match status" value="1"/>
</dbReference>
<name>A0A6J4KRW7_9BACT</name>
<dbReference type="Gene3D" id="3.20.20.190">
    <property type="entry name" value="Phosphatidylinositol (PI) phosphodiesterase"/>
    <property type="match status" value="1"/>
</dbReference>
<dbReference type="EMBL" id="CADCTX010000313">
    <property type="protein sequence ID" value="CAA9312618.1"/>
    <property type="molecule type" value="Genomic_DNA"/>
</dbReference>
<gene>
    <name evidence="3" type="ORF">AVDCRST_MAG40-1067</name>
</gene>
<dbReference type="AlphaFoldDB" id="A0A6J4KRW7"/>
<dbReference type="GO" id="GO:0008889">
    <property type="term" value="F:glycerophosphodiester phosphodiesterase activity"/>
    <property type="evidence" value="ECO:0007669"/>
    <property type="project" value="UniProtKB-EC"/>
</dbReference>
<feature type="region of interest" description="Disordered" evidence="1">
    <location>
        <begin position="1"/>
        <end position="25"/>
    </location>
</feature>
<reference evidence="3" key="1">
    <citation type="submission" date="2020-02" db="EMBL/GenBank/DDBJ databases">
        <authorList>
            <person name="Meier V. D."/>
        </authorList>
    </citation>
    <scope>NUCLEOTIDE SEQUENCE</scope>
    <source>
        <strain evidence="3">AVDCRST_MAG40</strain>
    </source>
</reference>
<proteinExistence type="predicted"/>
<dbReference type="GO" id="GO:0006629">
    <property type="term" value="P:lipid metabolic process"/>
    <property type="evidence" value="ECO:0007669"/>
    <property type="project" value="InterPro"/>
</dbReference>
<sequence>PPHPASMPSPRPTPEIVGHRGAPREHTENTLASFARALDLGADAIELDVHATADGVAVVHHDPVPRARRADGSPERRPIAALTAQEVGGRRLDDGAAIPTLDAVLDLVGTRATAYVELKGAGVDPAVLAVLARHRTPAAVHSFDHRAVRRVSAARPGLHCGLLVASYLLDAAALLPAAGARDLWQEWGWIDQPLVDAVHAVGGRVVAWTANDPAAIAELARMGVDAVCTDRPDVARSAAGA</sequence>
<protein>
    <submittedName>
        <fullName evidence="3">Glycerophosphoryl diester phosphodiesterase</fullName>
        <ecNumber evidence="3">3.1.4.46</ecNumber>
    </submittedName>
</protein>
<dbReference type="InterPro" id="IPR017946">
    <property type="entry name" value="PLC-like_Pdiesterase_TIM-brl"/>
</dbReference>
<feature type="compositionally biased region" description="Pro residues" evidence="1">
    <location>
        <begin position="1"/>
        <end position="13"/>
    </location>
</feature>